<dbReference type="Gene3D" id="3.40.50.150">
    <property type="entry name" value="Vaccinia Virus protein VP39"/>
    <property type="match status" value="1"/>
</dbReference>
<proteinExistence type="predicted"/>
<name>A0A939C0T4_9ACTN</name>
<comment type="caution">
    <text evidence="4">The sequence shown here is derived from an EMBL/GenBank/DDBJ whole genome shotgun (WGS) entry which is preliminary data.</text>
</comment>
<dbReference type="EMBL" id="JAERWK010000029">
    <property type="protein sequence ID" value="MBM9469555.1"/>
    <property type="molecule type" value="Genomic_DNA"/>
</dbReference>
<dbReference type="RefSeq" id="WP_205262518.1">
    <property type="nucleotide sequence ID" value="NZ_JAERWK010000029.1"/>
</dbReference>
<dbReference type="InterPro" id="IPR029063">
    <property type="entry name" value="SAM-dependent_MTases_sf"/>
</dbReference>
<evidence type="ECO:0000313" key="4">
    <source>
        <dbReference type="EMBL" id="MBM9469555.1"/>
    </source>
</evidence>
<dbReference type="Proteomes" id="UP000663792">
    <property type="component" value="Unassembled WGS sequence"/>
</dbReference>
<evidence type="ECO:0000313" key="5">
    <source>
        <dbReference type="Proteomes" id="UP000663792"/>
    </source>
</evidence>
<dbReference type="InterPro" id="IPR002052">
    <property type="entry name" value="DNA_methylase_N6_adenine_CS"/>
</dbReference>
<evidence type="ECO:0000256" key="1">
    <source>
        <dbReference type="ARBA" id="ARBA00022603"/>
    </source>
</evidence>
<dbReference type="PROSITE" id="PS00092">
    <property type="entry name" value="N6_MTASE"/>
    <property type="match status" value="1"/>
</dbReference>
<sequence>MTRIVGGRFGGARLTAPPGDRTRPTSEKVRAALANALDAAGVLHGARVLDLYAGSAALGLELLSRGAATLVAVEQDRTAVQVARRNVAALRVGSAVDVVAADVATWVRTAPAAPADLLVADPPYDLPDAELRAVLAAAAEHGHLAPEADVVLERRVLPVRAGRPAPGVGSGASLWPDGFTAVRTRRYGDTELCYGRAP</sequence>
<dbReference type="GO" id="GO:0003676">
    <property type="term" value="F:nucleic acid binding"/>
    <property type="evidence" value="ECO:0007669"/>
    <property type="project" value="InterPro"/>
</dbReference>
<dbReference type="PANTHER" id="PTHR43542">
    <property type="entry name" value="METHYLTRANSFERASE"/>
    <property type="match status" value="1"/>
</dbReference>
<dbReference type="InterPro" id="IPR004398">
    <property type="entry name" value="RNA_MeTrfase_RsmD"/>
</dbReference>
<keyword evidence="5" id="KW-1185">Reference proteome</keyword>
<dbReference type="GO" id="GO:0008168">
    <property type="term" value="F:methyltransferase activity"/>
    <property type="evidence" value="ECO:0007669"/>
    <property type="project" value="UniProtKB-KW"/>
</dbReference>
<dbReference type="Pfam" id="PF03602">
    <property type="entry name" value="Cons_hypoth95"/>
    <property type="match status" value="1"/>
</dbReference>
<feature type="region of interest" description="Disordered" evidence="3">
    <location>
        <begin position="1"/>
        <end position="24"/>
    </location>
</feature>
<evidence type="ECO:0000256" key="3">
    <source>
        <dbReference type="SAM" id="MobiDB-lite"/>
    </source>
</evidence>
<keyword evidence="1" id="KW-0489">Methyltransferase</keyword>
<gene>
    <name evidence="4" type="primary">rlmJ</name>
    <name evidence="4" type="ORF">JL106_19910</name>
</gene>
<organism evidence="4 5">
    <name type="scientific">Nakamurella leprariae</name>
    <dbReference type="NCBI Taxonomy" id="2803911"/>
    <lineage>
        <taxon>Bacteria</taxon>
        <taxon>Bacillati</taxon>
        <taxon>Actinomycetota</taxon>
        <taxon>Actinomycetes</taxon>
        <taxon>Nakamurellales</taxon>
        <taxon>Nakamurellaceae</taxon>
        <taxon>Nakamurella</taxon>
    </lineage>
</organism>
<keyword evidence="2" id="KW-0808">Transferase</keyword>
<evidence type="ECO:0000256" key="2">
    <source>
        <dbReference type="ARBA" id="ARBA00022679"/>
    </source>
</evidence>
<accession>A0A939C0T4</accession>
<reference evidence="4" key="1">
    <citation type="submission" date="2021-01" db="EMBL/GenBank/DDBJ databases">
        <title>YIM 132084 draft genome.</title>
        <authorList>
            <person name="An D."/>
        </authorList>
    </citation>
    <scope>NUCLEOTIDE SEQUENCE</scope>
    <source>
        <strain evidence="4">YIM 132084</strain>
    </source>
</reference>
<dbReference type="CDD" id="cd02440">
    <property type="entry name" value="AdoMet_MTases"/>
    <property type="match status" value="1"/>
</dbReference>
<dbReference type="PIRSF" id="PIRSF004553">
    <property type="entry name" value="CHP00095"/>
    <property type="match status" value="1"/>
</dbReference>
<dbReference type="PANTHER" id="PTHR43542:SF1">
    <property type="entry name" value="METHYLTRANSFERASE"/>
    <property type="match status" value="1"/>
</dbReference>
<dbReference type="SUPFAM" id="SSF53335">
    <property type="entry name" value="S-adenosyl-L-methionine-dependent methyltransferases"/>
    <property type="match status" value="1"/>
</dbReference>
<dbReference type="GO" id="GO:0031167">
    <property type="term" value="P:rRNA methylation"/>
    <property type="evidence" value="ECO:0007669"/>
    <property type="project" value="InterPro"/>
</dbReference>
<protein>
    <submittedName>
        <fullName evidence="4">23S rRNA (Adenine(2030)-N(6))-methyltransferase RlmJ</fullName>
    </submittedName>
</protein>
<dbReference type="AlphaFoldDB" id="A0A939C0T4"/>